<accession>A0AAV1JXN1</accession>
<dbReference type="EMBL" id="CAVLEF010000215">
    <property type="protein sequence ID" value="CAK1553186.1"/>
    <property type="molecule type" value="Genomic_DNA"/>
</dbReference>
<keyword evidence="4" id="KW-0255">Endonuclease</keyword>
<name>A0AAV1JXN1_9NEOP</name>
<comment type="caution">
    <text evidence="8">The sequence shown here is derived from an EMBL/GenBank/DDBJ whole genome shotgun (WGS) entry which is preliminary data.</text>
</comment>
<dbReference type="InterPro" id="IPR043502">
    <property type="entry name" value="DNA/RNA_pol_sf"/>
</dbReference>
<dbReference type="Gene3D" id="3.10.20.370">
    <property type="match status" value="1"/>
</dbReference>
<feature type="domain" description="Reverse transcriptase RNase H-like" evidence="7">
    <location>
        <begin position="2"/>
        <end position="96"/>
    </location>
</feature>
<dbReference type="GO" id="GO:0004519">
    <property type="term" value="F:endonuclease activity"/>
    <property type="evidence" value="ECO:0007669"/>
    <property type="project" value="UniProtKB-KW"/>
</dbReference>
<evidence type="ECO:0000256" key="6">
    <source>
        <dbReference type="ARBA" id="ARBA00022918"/>
    </source>
</evidence>
<dbReference type="AlphaFoldDB" id="A0AAV1JXN1"/>
<dbReference type="SUPFAM" id="SSF56672">
    <property type="entry name" value="DNA/RNA polymerases"/>
    <property type="match status" value="1"/>
</dbReference>
<proteinExistence type="predicted"/>
<keyword evidence="1" id="KW-0808">Transferase</keyword>
<dbReference type="Proteomes" id="UP001497472">
    <property type="component" value="Unassembled WGS sequence"/>
</dbReference>
<keyword evidence="5" id="KW-0378">Hydrolase</keyword>
<evidence type="ECO:0000313" key="8">
    <source>
        <dbReference type="EMBL" id="CAK1553186.1"/>
    </source>
</evidence>
<dbReference type="InterPro" id="IPR050951">
    <property type="entry name" value="Retrovirus_Pol_polyprotein"/>
</dbReference>
<keyword evidence="6" id="KW-0695">RNA-directed DNA polymerase</keyword>
<dbReference type="PANTHER" id="PTHR37984:SF8">
    <property type="entry name" value="CCHC-TYPE DOMAIN-CONTAINING PROTEIN"/>
    <property type="match status" value="1"/>
</dbReference>
<organism evidence="8 9">
    <name type="scientific">Leptosia nina</name>
    <dbReference type="NCBI Taxonomy" id="320188"/>
    <lineage>
        <taxon>Eukaryota</taxon>
        <taxon>Metazoa</taxon>
        <taxon>Ecdysozoa</taxon>
        <taxon>Arthropoda</taxon>
        <taxon>Hexapoda</taxon>
        <taxon>Insecta</taxon>
        <taxon>Pterygota</taxon>
        <taxon>Neoptera</taxon>
        <taxon>Endopterygota</taxon>
        <taxon>Lepidoptera</taxon>
        <taxon>Glossata</taxon>
        <taxon>Ditrysia</taxon>
        <taxon>Papilionoidea</taxon>
        <taxon>Pieridae</taxon>
        <taxon>Pierinae</taxon>
        <taxon>Leptosia</taxon>
    </lineage>
</organism>
<dbReference type="GO" id="GO:0016787">
    <property type="term" value="F:hydrolase activity"/>
    <property type="evidence" value="ECO:0007669"/>
    <property type="project" value="UniProtKB-KW"/>
</dbReference>
<evidence type="ECO:0000256" key="3">
    <source>
        <dbReference type="ARBA" id="ARBA00022722"/>
    </source>
</evidence>
<keyword evidence="9" id="KW-1185">Reference proteome</keyword>
<keyword evidence="3" id="KW-0540">Nuclease</keyword>
<evidence type="ECO:0000256" key="1">
    <source>
        <dbReference type="ARBA" id="ARBA00022679"/>
    </source>
</evidence>
<reference evidence="8 9" key="1">
    <citation type="submission" date="2023-11" db="EMBL/GenBank/DDBJ databases">
        <authorList>
            <person name="Okamura Y."/>
        </authorList>
    </citation>
    <scope>NUCLEOTIDE SEQUENCE [LARGE SCALE GENOMIC DNA]</scope>
</reference>
<dbReference type="InterPro" id="IPR041373">
    <property type="entry name" value="RT_RNaseH"/>
</dbReference>
<evidence type="ECO:0000256" key="2">
    <source>
        <dbReference type="ARBA" id="ARBA00022695"/>
    </source>
</evidence>
<gene>
    <name evidence="8" type="ORF">LNINA_LOCUS12200</name>
</gene>
<evidence type="ECO:0000313" key="9">
    <source>
        <dbReference type="Proteomes" id="UP001497472"/>
    </source>
</evidence>
<evidence type="ECO:0000256" key="5">
    <source>
        <dbReference type="ARBA" id="ARBA00022801"/>
    </source>
</evidence>
<dbReference type="Pfam" id="PF17917">
    <property type="entry name" value="RT_RNaseH"/>
    <property type="match status" value="1"/>
</dbReference>
<sequence length="146" mass="16826">MSVDASRDALGAVLLQHGRPVEYASRTLTDAQRRYAQIEKELLAIVFACEKFHQYVYGKQKIIVESDHKPLESIFKKPLMSVPARLQPMMLRIQGYDLIVKYVPGRYMYIPDTLSRAPLPDLYSDEIHTKIVYQLKMVINNILEGN</sequence>
<dbReference type="CDD" id="cd09274">
    <property type="entry name" value="RNase_HI_RT_Ty3"/>
    <property type="match status" value="1"/>
</dbReference>
<dbReference type="GO" id="GO:0003964">
    <property type="term" value="F:RNA-directed DNA polymerase activity"/>
    <property type="evidence" value="ECO:0007669"/>
    <property type="project" value="UniProtKB-KW"/>
</dbReference>
<keyword evidence="2" id="KW-0548">Nucleotidyltransferase</keyword>
<protein>
    <recommendedName>
        <fullName evidence="7">Reverse transcriptase RNase H-like domain-containing protein</fullName>
    </recommendedName>
</protein>
<evidence type="ECO:0000259" key="7">
    <source>
        <dbReference type="Pfam" id="PF17917"/>
    </source>
</evidence>
<evidence type="ECO:0000256" key="4">
    <source>
        <dbReference type="ARBA" id="ARBA00022759"/>
    </source>
</evidence>
<dbReference type="PANTHER" id="PTHR37984">
    <property type="entry name" value="PROTEIN CBG26694"/>
    <property type="match status" value="1"/>
</dbReference>
<dbReference type="FunFam" id="3.10.20.370:FF:000001">
    <property type="entry name" value="Retrovirus-related Pol polyprotein from transposon 17.6-like protein"/>
    <property type="match status" value="1"/>
</dbReference>